<dbReference type="InterPro" id="IPR013892">
    <property type="entry name" value="Cyt_c_biogenesis_Cmc1-like"/>
</dbReference>
<protein>
    <recommendedName>
        <fullName evidence="3">COX assembly mitochondrial protein</fullName>
    </recommendedName>
</protein>
<dbReference type="AlphaFoldDB" id="A0A0A8LCR9"/>
<evidence type="ECO:0000256" key="2">
    <source>
        <dbReference type="ARBA" id="ARBA00023157"/>
    </source>
</evidence>
<dbReference type="GO" id="GO:0005743">
    <property type="term" value="C:mitochondrial inner membrane"/>
    <property type="evidence" value="ECO:0007669"/>
    <property type="project" value="UniProtKB-SubCell"/>
</dbReference>
<keyword evidence="3" id="KW-0496">Mitochondrion</keyword>
<evidence type="ECO:0000313" key="4">
    <source>
        <dbReference type="EMBL" id="CDO95913.1"/>
    </source>
</evidence>
<sequence length="110" mass="13016">MSENIEKHNQRLPIWVLNPAEEKEARQNLKKYAYAQCVEYVEAMVECSKIHGLKLFPACNAPRDAMRKCILSYQKDSNLDLQRDLIVERKIERLEDIVKKRKSEALEQKR</sequence>
<keyword evidence="5" id="KW-1185">Reference proteome</keyword>
<organism evidence="4 5">
    <name type="scientific">Kluyveromyces dobzhanskii CBS 2104</name>
    <dbReference type="NCBI Taxonomy" id="1427455"/>
    <lineage>
        <taxon>Eukaryota</taxon>
        <taxon>Fungi</taxon>
        <taxon>Dikarya</taxon>
        <taxon>Ascomycota</taxon>
        <taxon>Saccharomycotina</taxon>
        <taxon>Saccharomycetes</taxon>
        <taxon>Saccharomycetales</taxon>
        <taxon>Saccharomycetaceae</taxon>
        <taxon>Kluyveromyces</taxon>
    </lineage>
</organism>
<gene>
    <name evidence="4" type="ORF">KLDO_g4136</name>
</gene>
<keyword evidence="3" id="KW-0143">Chaperone</keyword>
<reference evidence="4 5" key="1">
    <citation type="submission" date="2014-03" db="EMBL/GenBank/DDBJ databases">
        <title>The genome of Kluyveromyces dobzhanskii.</title>
        <authorList>
            <person name="Nystedt B."/>
            <person name="Astrom S."/>
        </authorList>
    </citation>
    <scope>NUCLEOTIDE SEQUENCE [LARGE SCALE GENOMIC DNA]</scope>
    <source>
        <strain evidence="4 5">CBS 2104</strain>
    </source>
</reference>
<proteinExistence type="inferred from homology"/>
<accession>A0A0A8LCR9</accession>
<keyword evidence="3" id="KW-0472">Membrane</keyword>
<evidence type="ECO:0000313" key="5">
    <source>
        <dbReference type="Proteomes" id="UP000031516"/>
    </source>
</evidence>
<dbReference type="EMBL" id="CCBQ010000045">
    <property type="protein sequence ID" value="CDO95913.1"/>
    <property type="molecule type" value="Genomic_DNA"/>
</dbReference>
<comment type="subcellular location">
    <subcellularLocation>
        <location evidence="3">Mitochondrion inner membrane</location>
    </subcellularLocation>
</comment>
<comment type="caution">
    <text evidence="4">The sequence shown here is derived from an EMBL/GenBank/DDBJ whole genome shotgun (WGS) entry which is preliminary data.</text>
</comment>
<comment type="similarity">
    <text evidence="1 3">Belongs to the CMC family.</text>
</comment>
<keyword evidence="3" id="KW-0999">Mitochondrion inner membrane</keyword>
<name>A0A0A8LCR9_9SACH</name>
<comment type="function">
    <text evidence="3">Required for mitochondrial cytochrome c oxidase (COX) assembly and respiration.</text>
</comment>
<dbReference type="Pfam" id="PF08583">
    <property type="entry name" value="Cmc1"/>
    <property type="match status" value="1"/>
</dbReference>
<evidence type="ECO:0000256" key="1">
    <source>
        <dbReference type="ARBA" id="ARBA00007347"/>
    </source>
</evidence>
<evidence type="ECO:0000256" key="3">
    <source>
        <dbReference type="RuleBase" id="RU364104"/>
    </source>
</evidence>
<dbReference type="Proteomes" id="UP000031516">
    <property type="component" value="Unassembled WGS sequence"/>
</dbReference>
<dbReference type="OrthoDB" id="6224010at2759"/>
<keyword evidence="2" id="KW-1015">Disulfide bond</keyword>